<protein>
    <submittedName>
        <fullName evidence="1">Uncharacterized protein</fullName>
    </submittedName>
</protein>
<comment type="caution">
    <text evidence="1">The sequence shown here is derived from an EMBL/GenBank/DDBJ whole genome shotgun (WGS) entry which is preliminary data.</text>
</comment>
<gene>
    <name evidence="1" type="ORF">DM860_002166</name>
</gene>
<dbReference type="Proteomes" id="UP000249390">
    <property type="component" value="Unassembled WGS sequence"/>
</dbReference>
<sequence>MNGVRHARLWRLWRCGEAKTPGLGCAWRCSRGEERRSPFLLRPWHLAGAYVAIQICINLGFLLGRNWQLQLESARVFASTIPCLPPIASDLESSTLAEGSFERKDTIIIQICHPTGVYLIRPDQTRSDRIRSDQIRSDRIRSDQIRSNQIRSDPIRSDQILSDQIRTY</sequence>
<evidence type="ECO:0000313" key="1">
    <source>
        <dbReference type="EMBL" id="RAL49875.1"/>
    </source>
</evidence>
<dbReference type="AlphaFoldDB" id="A0A328DVY4"/>
<keyword evidence="2" id="KW-1185">Reference proteome</keyword>
<organism evidence="1 2">
    <name type="scientific">Cuscuta australis</name>
    <dbReference type="NCBI Taxonomy" id="267555"/>
    <lineage>
        <taxon>Eukaryota</taxon>
        <taxon>Viridiplantae</taxon>
        <taxon>Streptophyta</taxon>
        <taxon>Embryophyta</taxon>
        <taxon>Tracheophyta</taxon>
        <taxon>Spermatophyta</taxon>
        <taxon>Magnoliopsida</taxon>
        <taxon>eudicotyledons</taxon>
        <taxon>Gunneridae</taxon>
        <taxon>Pentapetalae</taxon>
        <taxon>asterids</taxon>
        <taxon>lamiids</taxon>
        <taxon>Solanales</taxon>
        <taxon>Convolvulaceae</taxon>
        <taxon>Cuscuteae</taxon>
        <taxon>Cuscuta</taxon>
        <taxon>Cuscuta subgen. Grammica</taxon>
        <taxon>Cuscuta sect. Cleistogrammica</taxon>
    </lineage>
</organism>
<accession>A0A328DVY4</accession>
<evidence type="ECO:0000313" key="2">
    <source>
        <dbReference type="Proteomes" id="UP000249390"/>
    </source>
</evidence>
<dbReference type="EMBL" id="NQVE01000076">
    <property type="protein sequence ID" value="RAL49875.1"/>
    <property type="molecule type" value="Genomic_DNA"/>
</dbReference>
<name>A0A328DVY4_9ASTE</name>
<reference evidence="1 2" key="1">
    <citation type="submission" date="2018-06" db="EMBL/GenBank/DDBJ databases">
        <title>The Genome of Cuscuta australis (Dodder) Provides Insight into the Evolution of Plant Parasitism.</title>
        <authorList>
            <person name="Liu H."/>
        </authorList>
    </citation>
    <scope>NUCLEOTIDE SEQUENCE [LARGE SCALE GENOMIC DNA]</scope>
    <source>
        <strain evidence="2">cv. Yunnan</strain>
        <tissue evidence="1">Vines</tissue>
    </source>
</reference>
<proteinExistence type="predicted"/>